<dbReference type="Pfam" id="PF21274">
    <property type="entry name" value="Rng_hyd_C"/>
    <property type="match status" value="1"/>
</dbReference>
<dbReference type="PANTHER" id="PTHR43004">
    <property type="entry name" value="TRK SYSTEM POTASSIUM UPTAKE PROTEIN"/>
    <property type="match status" value="1"/>
</dbReference>
<keyword evidence="6" id="KW-1185">Reference proteome</keyword>
<evidence type="ECO:0000259" key="4">
    <source>
        <dbReference type="Pfam" id="PF01494"/>
    </source>
</evidence>
<dbReference type="SUPFAM" id="SSF51905">
    <property type="entry name" value="FAD/NAD(P)-binding domain"/>
    <property type="match status" value="1"/>
</dbReference>
<keyword evidence="2" id="KW-0285">Flavoprotein</keyword>
<dbReference type="Gene3D" id="3.30.70.2450">
    <property type="match status" value="1"/>
</dbReference>
<proteinExistence type="predicted"/>
<reference evidence="6" key="1">
    <citation type="journal article" date="2019" name="Int. J. Syst. Evol. Microbiol.">
        <title>The Global Catalogue of Microorganisms (GCM) 10K type strain sequencing project: providing services to taxonomists for standard genome sequencing and annotation.</title>
        <authorList>
            <consortium name="The Broad Institute Genomics Platform"/>
            <consortium name="The Broad Institute Genome Sequencing Center for Infectious Disease"/>
            <person name="Wu L."/>
            <person name="Ma J."/>
        </authorList>
    </citation>
    <scope>NUCLEOTIDE SEQUENCE [LARGE SCALE GENOMIC DNA]</scope>
    <source>
        <strain evidence="6">JCM 17441</strain>
    </source>
</reference>
<dbReference type="InterPro" id="IPR002938">
    <property type="entry name" value="FAD-bd"/>
</dbReference>
<organism evidence="5 6">
    <name type="scientific">Dactylosporangium darangshiense</name>
    <dbReference type="NCBI Taxonomy" id="579108"/>
    <lineage>
        <taxon>Bacteria</taxon>
        <taxon>Bacillati</taxon>
        <taxon>Actinomycetota</taxon>
        <taxon>Actinomycetes</taxon>
        <taxon>Micromonosporales</taxon>
        <taxon>Micromonosporaceae</taxon>
        <taxon>Dactylosporangium</taxon>
    </lineage>
</organism>
<name>A0ABP8DFP5_9ACTN</name>
<keyword evidence="5" id="KW-0503">Monooxygenase</keyword>
<gene>
    <name evidence="5" type="ORF">GCM10022255_058540</name>
</gene>
<keyword evidence="5" id="KW-0560">Oxidoreductase</keyword>
<dbReference type="PRINTS" id="PR00420">
    <property type="entry name" value="RNGMNOXGNASE"/>
</dbReference>
<accession>A0ABP8DFP5</accession>
<protein>
    <submittedName>
        <fullName evidence="5">Monooxygenase</fullName>
    </submittedName>
</protein>
<keyword evidence="3" id="KW-0274">FAD</keyword>
<sequence length="479" mass="52611">MNRTVVIAGAGPVGLMLAGELRLAGVPVVVLERLIERVGWARSLFVQNRSVEVLRQRGLDWFGDSPRWVNYNFGFLNLRRLKNDRDFVPFYAPQHKFEELLEERAVKLGTDLRRGHEVVALEQDDSGVRVQVRTAEETYELQAAYLVGCDGGRSAVRKLAGIDFPGTDSTVSGITAWVTLTEEQFPKGVFADIYPTGIVSIAQLEPGMYRATSIDFETPLPPRDVPVTVEEFKERIHAISGIDMKIDQVPWISRFGNATRLAAQYRQGGVLLAGDAAHIHFASAAQGLNTGIQDAVNLGWKLAAEINGWAPPGLLDSYHTERHPVGRRVCMFSQAQVALYHPLDRVGPLRELLGGLLQLEDVSRQMLGLATGVDIHYEMPSAANHPLVGRRIPDADLTGGTTVFSTLREGRGVLLDFTGDRGLPAAWSDRVETVHAEPVPDYAAARLLVRPDGYVAFADPDGTDDEGLRAALTTWFGTQ</sequence>
<evidence type="ECO:0000256" key="1">
    <source>
        <dbReference type="ARBA" id="ARBA00001974"/>
    </source>
</evidence>
<evidence type="ECO:0000256" key="3">
    <source>
        <dbReference type="ARBA" id="ARBA00022827"/>
    </source>
</evidence>
<dbReference type="InterPro" id="IPR050641">
    <property type="entry name" value="RIFMO-like"/>
</dbReference>
<dbReference type="InterPro" id="IPR036188">
    <property type="entry name" value="FAD/NAD-bd_sf"/>
</dbReference>
<evidence type="ECO:0000256" key="2">
    <source>
        <dbReference type="ARBA" id="ARBA00022630"/>
    </source>
</evidence>
<dbReference type="Gene3D" id="3.40.30.120">
    <property type="match status" value="1"/>
</dbReference>
<evidence type="ECO:0000313" key="6">
    <source>
        <dbReference type="Proteomes" id="UP001500620"/>
    </source>
</evidence>
<evidence type="ECO:0000313" key="5">
    <source>
        <dbReference type="EMBL" id="GAA4254313.1"/>
    </source>
</evidence>
<dbReference type="EMBL" id="BAABAT010000018">
    <property type="protein sequence ID" value="GAA4254313.1"/>
    <property type="molecule type" value="Genomic_DNA"/>
</dbReference>
<dbReference type="Proteomes" id="UP001500620">
    <property type="component" value="Unassembled WGS sequence"/>
</dbReference>
<dbReference type="PANTHER" id="PTHR43004:SF19">
    <property type="entry name" value="BINDING MONOOXYGENASE, PUTATIVE (JCVI)-RELATED"/>
    <property type="match status" value="1"/>
</dbReference>
<dbReference type="Pfam" id="PF01494">
    <property type="entry name" value="FAD_binding_3"/>
    <property type="match status" value="1"/>
</dbReference>
<dbReference type="GO" id="GO:0004497">
    <property type="term" value="F:monooxygenase activity"/>
    <property type="evidence" value="ECO:0007669"/>
    <property type="project" value="UniProtKB-KW"/>
</dbReference>
<feature type="domain" description="FAD-binding" evidence="4">
    <location>
        <begin position="4"/>
        <end position="333"/>
    </location>
</feature>
<comment type="caution">
    <text evidence="5">The sequence shown here is derived from an EMBL/GenBank/DDBJ whole genome shotgun (WGS) entry which is preliminary data.</text>
</comment>
<dbReference type="Gene3D" id="3.50.50.60">
    <property type="entry name" value="FAD/NAD(P)-binding domain"/>
    <property type="match status" value="1"/>
</dbReference>
<dbReference type="RefSeq" id="WP_345131367.1">
    <property type="nucleotide sequence ID" value="NZ_BAABAT010000018.1"/>
</dbReference>
<comment type="cofactor">
    <cofactor evidence="1">
        <name>FAD</name>
        <dbReference type="ChEBI" id="CHEBI:57692"/>
    </cofactor>
</comment>